<dbReference type="EMBL" id="RBZU01000012">
    <property type="protein sequence ID" value="RKP47673.1"/>
    <property type="molecule type" value="Genomic_DNA"/>
</dbReference>
<feature type="domain" description="Secretin/TonB short N-terminal" evidence="17">
    <location>
        <begin position="72"/>
        <end position="122"/>
    </location>
</feature>
<evidence type="ECO:0000256" key="1">
    <source>
        <dbReference type="ARBA" id="ARBA00004571"/>
    </source>
</evidence>
<keyword evidence="6 14" id="KW-0812">Transmembrane</keyword>
<dbReference type="GO" id="GO:0009279">
    <property type="term" value="C:cell outer membrane"/>
    <property type="evidence" value="ECO:0007669"/>
    <property type="project" value="UniProtKB-SubCell"/>
</dbReference>
<evidence type="ECO:0000313" key="18">
    <source>
        <dbReference type="EMBL" id="RKP47673.1"/>
    </source>
</evidence>
<evidence type="ECO:0000256" key="9">
    <source>
        <dbReference type="ARBA" id="ARBA00023065"/>
    </source>
</evidence>
<dbReference type="SUPFAM" id="SSF56935">
    <property type="entry name" value="Porins"/>
    <property type="match status" value="1"/>
</dbReference>
<protein>
    <submittedName>
        <fullName evidence="18">TonB-dependent siderophore receptor</fullName>
    </submittedName>
</protein>
<dbReference type="PANTHER" id="PTHR32552">
    <property type="entry name" value="FERRICHROME IRON RECEPTOR-RELATED"/>
    <property type="match status" value="1"/>
</dbReference>
<keyword evidence="13 14" id="KW-0998">Cell outer membrane</keyword>
<keyword evidence="9" id="KW-0406">Ion transport</keyword>
<evidence type="ECO:0000256" key="4">
    <source>
        <dbReference type="ARBA" id="ARBA00022452"/>
    </source>
</evidence>
<evidence type="ECO:0000256" key="2">
    <source>
        <dbReference type="ARBA" id="ARBA00009810"/>
    </source>
</evidence>
<keyword evidence="7" id="KW-0732">Signal</keyword>
<reference evidence="18 19" key="1">
    <citation type="submission" date="2018-10" db="EMBL/GenBank/DDBJ databases">
        <title>Robbsia sp. DHC34, isolated from soil.</title>
        <authorList>
            <person name="Gao Z.-H."/>
            <person name="Qiu L.-H."/>
        </authorList>
    </citation>
    <scope>NUCLEOTIDE SEQUENCE [LARGE SCALE GENOMIC DNA]</scope>
    <source>
        <strain evidence="18 19">DHC34</strain>
    </source>
</reference>
<dbReference type="GO" id="GO:0015891">
    <property type="term" value="P:siderophore transport"/>
    <property type="evidence" value="ECO:0007669"/>
    <property type="project" value="InterPro"/>
</dbReference>
<evidence type="ECO:0000313" key="19">
    <source>
        <dbReference type="Proteomes" id="UP000270342"/>
    </source>
</evidence>
<evidence type="ECO:0000256" key="10">
    <source>
        <dbReference type="ARBA" id="ARBA00023077"/>
    </source>
</evidence>
<dbReference type="GO" id="GO:0038023">
    <property type="term" value="F:signaling receptor activity"/>
    <property type="evidence" value="ECO:0007669"/>
    <property type="project" value="InterPro"/>
</dbReference>
<dbReference type="InterPro" id="IPR039426">
    <property type="entry name" value="TonB-dep_rcpt-like"/>
</dbReference>
<proteinExistence type="inferred from homology"/>
<comment type="caution">
    <text evidence="18">The sequence shown here is derived from an EMBL/GenBank/DDBJ whole genome shotgun (WGS) entry which is preliminary data.</text>
</comment>
<keyword evidence="4 14" id="KW-1134">Transmembrane beta strand</keyword>
<evidence type="ECO:0000256" key="15">
    <source>
        <dbReference type="RuleBase" id="RU003357"/>
    </source>
</evidence>
<dbReference type="Pfam" id="PF07715">
    <property type="entry name" value="Plug"/>
    <property type="match status" value="1"/>
</dbReference>
<dbReference type="GO" id="GO:0015344">
    <property type="term" value="F:siderophore uptake transmembrane transporter activity"/>
    <property type="evidence" value="ECO:0007669"/>
    <property type="project" value="TreeGrafter"/>
</dbReference>
<keyword evidence="3 14" id="KW-0813">Transport</keyword>
<evidence type="ECO:0000256" key="8">
    <source>
        <dbReference type="ARBA" id="ARBA00023004"/>
    </source>
</evidence>
<evidence type="ECO:0000256" key="3">
    <source>
        <dbReference type="ARBA" id="ARBA00022448"/>
    </source>
</evidence>
<dbReference type="Gene3D" id="2.40.170.20">
    <property type="entry name" value="TonB-dependent receptor, beta-barrel domain"/>
    <property type="match status" value="1"/>
</dbReference>
<dbReference type="AlphaFoldDB" id="A0A494XJD0"/>
<dbReference type="Pfam" id="PF00593">
    <property type="entry name" value="TonB_dep_Rec_b-barrel"/>
    <property type="match status" value="1"/>
</dbReference>
<name>A0A494XJD0_9BURK</name>
<accession>A0A494XJD0</accession>
<evidence type="ECO:0000256" key="11">
    <source>
        <dbReference type="ARBA" id="ARBA00023136"/>
    </source>
</evidence>
<feature type="compositionally biased region" description="Polar residues" evidence="16">
    <location>
        <begin position="653"/>
        <end position="666"/>
    </location>
</feature>
<keyword evidence="12 18" id="KW-0675">Receptor</keyword>
<dbReference type="Gene3D" id="3.55.50.30">
    <property type="match status" value="1"/>
</dbReference>
<dbReference type="InterPro" id="IPR011662">
    <property type="entry name" value="Secretin/TonB_short_N"/>
</dbReference>
<keyword evidence="10 15" id="KW-0798">TonB box</keyword>
<gene>
    <name evidence="18" type="ORF">D7S86_22140</name>
</gene>
<comment type="subcellular location">
    <subcellularLocation>
        <location evidence="1 14">Cell outer membrane</location>
        <topology evidence="1 14">Multi-pass membrane protein</topology>
    </subcellularLocation>
</comment>
<keyword evidence="5" id="KW-0410">Iron transport</keyword>
<keyword evidence="11 14" id="KW-0472">Membrane</keyword>
<evidence type="ECO:0000256" key="5">
    <source>
        <dbReference type="ARBA" id="ARBA00022496"/>
    </source>
</evidence>
<evidence type="ECO:0000259" key="17">
    <source>
        <dbReference type="SMART" id="SM00965"/>
    </source>
</evidence>
<evidence type="ECO:0000256" key="16">
    <source>
        <dbReference type="SAM" id="MobiDB-lite"/>
    </source>
</evidence>
<dbReference type="InterPro" id="IPR036942">
    <property type="entry name" value="Beta-barrel_TonB_sf"/>
</dbReference>
<evidence type="ECO:0000256" key="7">
    <source>
        <dbReference type="ARBA" id="ARBA00022729"/>
    </source>
</evidence>
<feature type="region of interest" description="Disordered" evidence="16">
    <location>
        <begin position="650"/>
        <end position="669"/>
    </location>
</feature>
<dbReference type="InterPro" id="IPR000531">
    <property type="entry name" value="Beta-barrel_TonB"/>
</dbReference>
<dbReference type="FunFam" id="2.40.170.20:FF:000005">
    <property type="entry name" value="TonB-dependent siderophore receptor"/>
    <property type="match status" value="1"/>
</dbReference>
<organism evidence="18 19">
    <name type="scientific">Pararobbsia silviterrae</name>
    <dbReference type="NCBI Taxonomy" id="1792498"/>
    <lineage>
        <taxon>Bacteria</taxon>
        <taxon>Pseudomonadati</taxon>
        <taxon>Pseudomonadota</taxon>
        <taxon>Betaproteobacteria</taxon>
        <taxon>Burkholderiales</taxon>
        <taxon>Burkholderiaceae</taxon>
        <taxon>Pararobbsia</taxon>
    </lineage>
</organism>
<dbReference type="NCBIfam" id="TIGR01783">
    <property type="entry name" value="TonB-siderophor"/>
    <property type="match status" value="1"/>
</dbReference>
<evidence type="ECO:0000256" key="13">
    <source>
        <dbReference type="ARBA" id="ARBA00023237"/>
    </source>
</evidence>
<dbReference type="PANTHER" id="PTHR32552:SF68">
    <property type="entry name" value="FERRICHROME OUTER MEMBRANE TRANSPORTER_PHAGE RECEPTOR"/>
    <property type="match status" value="1"/>
</dbReference>
<dbReference type="CDD" id="cd01347">
    <property type="entry name" value="ligand_gated_channel"/>
    <property type="match status" value="1"/>
</dbReference>
<comment type="similarity">
    <text evidence="2 14 15">Belongs to the TonB-dependent receptor family.</text>
</comment>
<evidence type="ECO:0000256" key="6">
    <source>
        <dbReference type="ARBA" id="ARBA00022692"/>
    </source>
</evidence>
<dbReference type="Gene3D" id="2.170.130.10">
    <property type="entry name" value="TonB-dependent receptor, plug domain"/>
    <property type="match status" value="1"/>
</dbReference>
<keyword evidence="19" id="KW-1185">Reference proteome</keyword>
<dbReference type="InterPro" id="IPR010105">
    <property type="entry name" value="TonB_sidphr_rcpt"/>
</dbReference>
<keyword evidence="8" id="KW-0408">Iron</keyword>
<dbReference type="Proteomes" id="UP000270342">
    <property type="component" value="Unassembled WGS sequence"/>
</dbReference>
<sequence>MQARRLTAVPMPRPTLRQRAAVLAVQIALLGPAPALLDTSARAEAAPADATYDIPAGDLIDTLARFAQQSHVALSYDADRLKGRTSQGLHGTYGIEQGFDTLLAGSGYAIGKTDAGYTLVPAPVSAPPLVPDEVRLPTVNVNAGADAQNPDGPGVGYVAQRSTVATKTDTPLLVTPQTVSEITRDQMDDQGVNTSVNQAFRYSTGVVTDMNGADTKLDSQTVVRGIGRTEYLDGLPLVNGTFIAAAYDPYMLDRIEILKGPASVLYGQLSPGGLVSYVTKKPTDEPLHEIFTQVGNWGHLSAGFDFSGPLDADHRWLYRLTAVGLDTGSQVDNTRNKRLEIAPSITWKPDAATTFTLMADYRRDPNMGFWNKLPALGTVLPNAAGQIPYDFYSGDLGFNTTSSTQAYIGYQFQHVFNDVWTVRQNLRFQHIGFEFDSVQGDSLSGTSLVRDKFMDESTDNSFVLDNQAQATFDTGPLKHKVLFGLDYQHTVTHDLEADADAPSQDILNPNYTMTLPAYTDSDYYLRNRQSINQVGVYAQDQLNIGHWFATLGVREDAASTSTDDEIANTSSTQHDHAFTWRAGLLYLFDNGIAPYASYSTSFQPTVGTNAYGQAFVPTTGQQYEIGIKYQPKNTDLLVTASLFDIRQQHELTQDPNNPDNSIQTGEVRSRGAELEARANLTEDFKIIASYTYTHAVVAKSNNGDQGYRIYAVPLNAVSAWGEYDLHRGPLAGLGLGLGVRFTGSTLDQSNTERVASFTIVDLALHYDLSRIDPRLRGVTLGLNAQNLLDRKYVQTCVNGCYYGLERSVIATAKYDW</sequence>
<evidence type="ECO:0000256" key="14">
    <source>
        <dbReference type="PROSITE-ProRule" id="PRU01360"/>
    </source>
</evidence>
<evidence type="ECO:0000256" key="12">
    <source>
        <dbReference type="ARBA" id="ARBA00023170"/>
    </source>
</evidence>
<dbReference type="SMART" id="SM00965">
    <property type="entry name" value="STN"/>
    <property type="match status" value="1"/>
</dbReference>
<dbReference type="InterPro" id="IPR037066">
    <property type="entry name" value="Plug_dom_sf"/>
</dbReference>
<dbReference type="PROSITE" id="PS52016">
    <property type="entry name" value="TONB_DEPENDENT_REC_3"/>
    <property type="match status" value="1"/>
</dbReference>
<dbReference type="InterPro" id="IPR012910">
    <property type="entry name" value="Plug_dom"/>
</dbReference>